<feature type="signal peptide" evidence="1">
    <location>
        <begin position="1"/>
        <end position="19"/>
    </location>
</feature>
<sequence length="195" mass="20464">MALCNIFLKSLIFIQSVNSGLGLSCVKCMYLSNVDLTQITDATTLAVINGVISSSYSAASCNTATLGSSATQVSDATCLEPSDTVRTGCLNITGSLVFTELVGLPGVNVTGNVVHRDCANQTTFSSGCISKTQGNWSDLPWYQSFSLLHPLVSAGEFTGEVCLSDVQGGNKAPITETLGPLMIAFCICVAHYLIF</sequence>
<name>A0A8W8KUT0_MAGGI</name>
<dbReference type="Proteomes" id="UP000005408">
    <property type="component" value="Unassembled WGS sequence"/>
</dbReference>
<organism evidence="2 3">
    <name type="scientific">Magallana gigas</name>
    <name type="common">Pacific oyster</name>
    <name type="synonym">Crassostrea gigas</name>
    <dbReference type="NCBI Taxonomy" id="29159"/>
    <lineage>
        <taxon>Eukaryota</taxon>
        <taxon>Metazoa</taxon>
        <taxon>Spiralia</taxon>
        <taxon>Lophotrochozoa</taxon>
        <taxon>Mollusca</taxon>
        <taxon>Bivalvia</taxon>
        <taxon>Autobranchia</taxon>
        <taxon>Pteriomorphia</taxon>
        <taxon>Ostreida</taxon>
        <taxon>Ostreoidea</taxon>
        <taxon>Ostreidae</taxon>
        <taxon>Magallana</taxon>
    </lineage>
</organism>
<reference evidence="2" key="1">
    <citation type="submission" date="2022-08" db="UniProtKB">
        <authorList>
            <consortium name="EnsemblMetazoa"/>
        </authorList>
    </citation>
    <scope>IDENTIFICATION</scope>
    <source>
        <strain evidence="2">05x7-T-G4-1.051#20</strain>
    </source>
</reference>
<dbReference type="AlphaFoldDB" id="A0A8W8KUT0"/>
<proteinExistence type="predicted"/>
<protein>
    <submittedName>
        <fullName evidence="2">Uncharacterized protein</fullName>
    </submittedName>
</protein>
<keyword evidence="1" id="KW-0732">Signal</keyword>
<dbReference type="EnsemblMetazoa" id="G25122.1">
    <property type="protein sequence ID" value="G25122.1:cds"/>
    <property type="gene ID" value="G25122"/>
</dbReference>
<evidence type="ECO:0000256" key="1">
    <source>
        <dbReference type="SAM" id="SignalP"/>
    </source>
</evidence>
<evidence type="ECO:0000313" key="2">
    <source>
        <dbReference type="EnsemblMetazoa" id="G25122.1:cds"/>
    </source>
</evidence>
<accession>A0A8W8KUT0</accession>
<evidence type="ECO:0000313" key="3">
    <source>
        <dbReference type="Proteomes" id="UP000005408"/>
    </source>
</evidence>
<feature type="chain" id="PRO_5036454743" evidence="1">
    <location>
        <begin position="20"/>
        <end position="195"/>
    </location>
</feature>
<keyword evidence="3" id="KW-1185">Reference proteome</keyword>